<dbReference type="InterPro" id="IPR016188">
    <property type="entry name" value="PurM-like_N"/>
</dbReference>
<dbReference type="KEGG" id="tid:Thein_1914"/>
<dbReference type="FunCoup" id="F8ACD1">
    <property type="interactions" value="47"/>
</dbReference>
<dbReference type="GO" id="GO:0051604">
    <property type="term" value="P:protein maturation"/>
    <property type="evidence" value="ECO:0007669"/>
    <property type="project" value="TreeGrafter"/>
</dbReference>
<feature type="domain" description="PurM-like C-terminal" evidence="3">
    <location>
        <begin position="161"/>
        <end position="309"/>
    </location>
</feature>
<dbReference type="AlphaFoldDB" id="F8ACD1"/>
<evidence type="ECO:0000256" key="1">
    <source>
        <dbReference type="ARBA" id="ARBA00006243"/>
    </source>
</evidence>
<dbReference type="Pfam" id="PF02769">
    <property type="entry name" value="AIRS_C"/>
    <property type="match status" value="1"/>
</dbReference>
<keyword evidence="5" id="KW-1185">Reference proteome</keyword>
<reference evidence="5" key="1">
    <citation type="submission" date="2011-04" db="EMBL/GenBank/DDBJ databases">
        <title>The complete genome of Thermodesulfatator indicus DSM 15286.</title>
        <authorList>
            <person name="Lucas S."/>
            <person name="Copeland A."/>
            <person name="Lapidus A."/>
            <person name="Bruce D."/>
            <person name="Goodwin L."/>
            <person name="Pitluck S."/>
            <person name="Peters L."/>
            <person name="Kyrpides N."/>
            <person name="Mavromatis K."/>
            <person name="Pagani I."/>
            <person name="Ivanova N."/>
            <person name="Saunders L."/>
            <person name="Detter J.C."/>
            <person name="Tapia R."/>
            <person name="Han C."/>
            <person name="Land M."/>
            <person name="Hauser L."/>
            <person name="Markowitz V."/>
            <person name="Cheng J.-F."/>
            <person name="Hugenholtz P."/>
            <person name="Woyke T."/>
            <person name="Wu D."/>
            <person name="Spring S."/>
            <person name="Schroeder M."/>
            <person name="Brambilla E."/>
            <person name="Klenk H.-P."/>
            <person name="Eisen J.A."/>
        </authorList>
    </citation>
    <scope>NUCLEOTIDE SEQUENCE [LARGE SCALE GENOMIC DNA]</scope>
    <source>
        <strain evidence="5">DSM 15286 / JCM 11887 / CIR29812</strain>
    </source>
</reference>
<dbReference type="eggNOG" id="COG0309">
    <property type="taxonomic scope" value="Bacteria"/>
</dbReference>
<evidence type="ECO:0000259" key="3">
    <source>
        <dbReference type="Pfam" id="PF02769"/>
    </source>
</evidence>
<comment type="similarity">
    <text evidence="1">Belongs to the HypE family.</text>
</comment>
<dbReference type="SUPFAM" id="SSF56042">
    <property type="entry name" value="PurM C-terminal domain-like"/>
    <property type="match status" value="1"/>
</dbReference>
<reference evidence="4 5" key="2">
    <citation type="journal article" date="2012" name="Stand. Genomic Sci.">
        <title>Complete genome sequence of the thermophilic sulfate-reducing ocean bacterium Thermodesulfatator indicus type strain (CIR29812(T)).</title>
        <authorList>
            <person name="Anderson I."/>
            <person name="Saunders E."/>
            <person name="Lapidus A."/>
            <person name="Nolan M."/>
            <person name="Lucas S."/>
            <person name="Tice H."/>
            <person name="Del Rio T.G."/>
            <person name="Cheng J.F."/>
            <person name="Han C."/>
            <person name="Tapia R."/>
            <person name="Goodwin L.A."/>
            <person name="Pitluck S."/>
            <person name="Liolios K."/>
            <person name="Mavromatis K."/>
            <person name="Pagani I."/>
            <person name="Ivanova N."/>
            <person name="Mikhailova N."/>
            <person name="Pati A."/>
            <person name="Chen A."/>
            <person name="Palaniappan K."/>
            <person name="Land M."/>
            <person name="Hauser L."/>
            <person name="Jeffries C.D."/>
            <person name="Chang Y.J."/>
            <person name="Brambilla E.M."/>
            <person name="Rohde M."/>
            <person name="Spring S."/>
            <person name="Goker M."/>
            <person name="Detter J.C."/>
            <person name="Woyke T."/>
            <person name="Bristow J."/>
            <person name="Eisen J.A."/>
            <person name="Markowitz V."/>
            <person name="Hugenholtz P."/>
            <person name="Kyrpides N.C."/>
            <person name="Klenk H.P."/>
        </authorList>
    </citation>
    <scope>NUCLEOTIDE SEQUENCE [LARGE SCALE GENOMIC DNA]</scope>
    <source>
        <strain evidence="5">DSM 15286 / JCM 11887 / CIR29812</strain>
    </source>
</reference>
<dbReference type="InterPro" id="IPR011854">
    <property type="entry name" value="HypE"/>
</dbReference>
<dbReference type="PIRSF" id="PIRSF005644">
    <property type="entry name" value="Hdrgns_mtr_HypE"/>
    <property type="match status" value="1"/>
</dbReference>
<organism evidence="4 5">
    <name type="scientific">Thermodesulfatator indicus (strain DSM 15286 / JCM 11887 / CIR29812)</name>
    <dbReference type="NCBI Taxonomy" id="667014"/>
    <lineage>
        <taxon>Bacteria</taxon>
        <taxon>Pseudomonadati</taxon>
        <taxon>Thermodesulfobacteriota</taxon>
        <taxon>Thermodesulfobacteria</taxon>
        <taxon>Thermodesulfobacteriales</taxon>
        <taxon>Thermodesulfatatoraceae</taxon>
        <taxon>Thermodesulfatator</taxon>
    </lineage>
</organism>
<feature type="domain" description="PurM-like N-terminal" evidence="2">
    <location>
        <begin position="37"/>
        <end position="148"/>
    </location>
</feature>
<dbReference type="Gene3D" id="3.90.650.10">
    <property type="entry name" value="PurM-like C-terminal domain"/>
    <property type="match status" value="1"/>
</dbReference>
<gene>
    <name evidence="4" type="ordered locus">Thein_1914</name>
</gene>
<dbReference type="Proteomes" id="UP000006793">
    <property type="component" value="Chromosome"/>
</dbReference>
<dbReference type="STRING" id="667014.Thein_1914"/>
<dbReference type="Gene3D" id="3.30.1330.10">
    <property type="entry name" value="PurM-like, N-terminal domain"/>
    <property type="match status" value="1"/>
</dbReference>
<sequence>MGIDEIILLEHGSGGKASQRLLEKVFLPYFREVPLLDAATLSLGKQNLAFTTDSFVVDPIFFPGGDIGSLAVHGTVNDLSMVGAKPVYLSAAFILEEGLPMEDLKRVVESMALAAEKAGVKIVCGDTKVVPRGKGDKVFINTCGLGLIPEGLTLSPQNITPGDKVLVSGPIADHGLTILASRENLGLEGLKSDSQALNHVVEALISRFSTQIKAMRDPTRGGLASVLHEFSEAAKVGIFLEEESIPIRPQVKAGCEILGLDPLYLACEGRFVVVCPGDIVSDVRDFLKQFPESEEAEIIGEVVAEPKGVFLKTVFGGTRPVPPLSGEPLPRIC</sequence>
<dbReference type="NCBIfam" id="TIGR02124">
    <property type="entry name" value="hypE"/>
    <property type="match status" value="1"/>
</dbReference>
<dbReference type="PANTHER" id="PTHR30303">
    <property type="entry name" value="HYDROGENASE ISOENZYMES FORMATION PROTEIN HYPE"/>
    <property type="match status" value="1"/>
</dbReference>
<dbReference type="CDD" id="cd02197">
    <property type="entry name" value="HypE"/>
    <property type="match status" value="1"/>
</dbReference>
<dbReference type="Pfam" id="PF00586">
    <property type="entry name" value="AIRS"/>
    <property type="match status" value="1"/>
</dbReference>
<evidence type="ECO:0000313" key="5">
    <source>
        <dbReference type="Proteomes" id="UP000006793"/>
    </source>
</evidence>
<dbReference type="InterPro" id="IPR010918">
    <property type="entry name" value="PurM-like_C_dom"/>
</dbReference>
<dbReference type="InterPro" id="IPR036676">
    <property type="entry name" value="PurM-like_C_sf"/>
</dbReference>
<name>F8ACD1_THEID</name>
<dbReference type="HOGENOM" id="CLU_049733_0_0_0"/>
<dbReference type="OrthoDB" id="9801934at2"/>
<protein>
    <submittedName>
        <fullName evidence="4">Hydrogenase expression/formation protein HypE</fullName>
    </submittedName>
</protein>
<proteinExistence type="inferred from homology"/>
<dbReference type="EMBL" id="CP002683">
    <property type="protein sequence ID" value="AEH45769.1"/>
    <property type="molecule type" value="Genomic_DNA"/>
</dbReference>
<dbReference type="InParanoid" id="F8ACD1"/>
<evidence type="ECO:0000313" key="4">
    <source>
        <dbReference type="EMBL" id="AEH45769.1"/>
    </source>
</evidence>
<dbReference type="PATRIC" id="fig|667014.3.peg.1969"/>
<dbReference type="PaxDb" id="667014-Thein_1914"/>
<evidence type="ECO:0000259" key="2">
    <source>
        <dbReference type="Pfam" id="PF00586"/>
    </source>
</evidence>
<dbReference type="InterPro" id="IPR036921">
    <property type="entry name" value="PurM-like_N_sf"/>
</dbReference>
<dbReference type="PANTHER" id="PTHR30303:SF0">
    <property type="entry name" value="CARBAMOYL DEHYDRATASE HYPE"/>
    <property type="match status" value="1"/>
</dbReference>
<dbReference type="RefSeq" id="WP_013908508.1">
    <property type="nucleotide sequence ID" value="NC_015681.1"/>
</dbReference>
<dbReference type="SUPFAM" id="SSF55326">
    <property type="entry name" value="PurM N-terminal domain-like"/>
    <property type="match status" value="1"/>
</dbReference>
<accession>F8ACD1</accession>